<evidence type="ECO:0000256" key="2">
    <source>
        <dbReference type="SAM" id="SignalP"/>
    </source>
</evidence>
<sequence length="355" mass="39767">MACRTSAPGAALFWDMLALLAREPGMEWLRLSLAGLAAPPGPRSPGTPPDGSEISYHRKHSLGPCPLKTLSLLERSGDDKLWQAYLEGLKQFLVFRESMGMPAAWPIPAEQIRGFLVVESNYSPSRTLKYMAALSYLSKLTGNADPLEDPITCCMVTGLKRRAGILRDKYLPVTIEMLRSLLGVLESVCRTHYECLLFRALFTVAFFGALRIGEMVAKHRDILQPELLRLSDLQLMERKVLLFLPYPPVDQERHAISLALSGEPWVCPVLALRNYLAARPRLEGALFVHADRRPVTRREFLAVLRGSLRRLGMCPEHFGVHSFWLGTALTAARCGYPQEEVTRLARWPCGTPGRF</sequence>
<dbReference type="SUPFAM" id="SSF56349">
    <property type="entry name" value="DNA breaking-rejoining enzymes"/>
    <property type="match status" value="1"/>
</dbReference>
<dbReference type="PANTHER" id="PTHR34605:SF3">
    <property type="entry name" value="P CELL-TYPE AGGLUTINATION PROTEIN MAP4-LIKE-RELATED"/>
    <property type="match status" value="1"/>
</dbReference>
<dbReference type="OrthoDB" id="9863428at2759"/>
<dbReference type="InterPro" id="IPR052925">
    <property type="entry name" value="Phage_Integrase-like_Recomb"/>
</dbReference>
<accession>A0A8K1GRB1</accession>
<dbReference type="EMBL" id="SWJQ01000086">
    <property type="protein sequence ID" value="TRZ22918.1"/>
    <property type="molecule type" value="Genomic_DNA"/>
</dbReference>
<evidence type="ECO:0000313" key="3">
    <source>
        <dbReference type="EMBL" id="TRZ22918.1"/>
    </source>
</evidence>
<keyword evidence="2" id="KW-0732">Signal</keyword>
<dbReference type="GO" id="GO:0015074">
    <property type="term" value="P:DNA integration"/>
    <property type="evidence" value="ECO:0007669"/>
    <property type="project" value="InterPro"/>
</dbReference>
<evidence type="ECO:0000313" key="4">
    <source>
        <dbReference type="Proteomes" id="UP000796761"/>
    </source>
</evidence>
<reference evidence="3" key="1">
    <citation type="submission" date="2019-04" db="EMBL/GenBank/DDBJ databases">
        <title>Genome assembly of Zosterops borbonicus 15179.</title>
        <authorList>
            <person name="Leroy T."/>
            <person name="Anselmetti Y."/>
            <person name="Tilak M.-K."/>
            <person name="Nabholz B."/>
        </authorList>
    </citation>
    <scope>NUCLEOTIDE SEQUENCE</scope>
    <source>
        <strain evidence="3">HGM_15179</strain>
        <tissue evidence="3">Muscle</tissue>
    </source>
</reference>
<name>A0A8K1GRB1_9PASS</name>
<proteinExistence type="predicted"/>
<dbReference type="Proteomes" id="UP000796761">
    <property type="component" value="Unassembled WGS sequence"/>
</dbReference>
<dbReference type="Gene3D" id="1.10.443.10">
    <property type="entry name" value="Intergrase catalytic core"/>
    <property type="match status" value="1"/>
</dbReference>
<keyword evidence="4" id="KW-1185">Reference proteome</keyword>
<comment type="caution">
    <text evidence="3">The sequence shown here is derived from an EMBL/GenBank/DDBJ whole genome shotgun (WGS) entry which is preliminary data.</text>
</comment>
<dbReference type="GO" id="GO:0006310">
    <property type="term" value="P:DNA recombination"/>
    <property type="evidence" value="ECO:0007669"/>
    <property type="project" value="UniProtKB-KW"/>
</dbReference>
<dbReference type="PANTHER" id="PTHR34605">
    <property type="entry name" value="PHAGE_INTEGRASE DOMAIN-CONTAINING PROTEIN"/>
    <property type="match status" value="1"/>
</dbReference>
<dbReference type="AlphaFoldDB" id="A0A8K1GRB1"/>
<feature type="chain" id="PRO_5035439907" description="Tyr recombinase domain-containing protein" evidence="2">
    <location>
        <begin position="22"/>
        <end position="355"/>
    </location>
</feature>
<evidence type="ECO:0008006" key="5">
    <source>
        <dbReference type="Google" id="ProtNLM"/>
    </source>
</evidence>
<feature type="signal peptide" evidence="2">
    <location>
        <begin position="1"/>
        <end position="21"/>
    </location>
</feature>
<protein>
    <recommendedName>
        <fullName evidence="5">Tyr recombinase domain-containing protein</fullName>
    </recommendedName>
</protein>
<organism evidence="3 4">
    <name type="scientific">Zosterops borbonicus</name>
    <dbReference type="NCBI Taxonomy" id="364589"/>
    <lineage>
        <taxon>Eukaryota</taxon>
        <taxon>Metazoa</taxon>
        <taxon>Chordata</taxon>
        <taxon>Craniata</taxon>
        <taxon>Vertebrata</taxon>
        <taxon>Euteleostomi</taxon>
        <taxon>Archelosauria</taxon>
        <taxon>Archosauria</taxon>
        <taxon>Dinosauria</taxon>
        <taxon>Saurischia</taxon>
        <taxon>Theropoda</taxon>
        <taxon>Coelurosauria</taxon>
        <taxon>Aves</taxon>
        <taxon>Neognathae</taxon>
        <taxon>Neoaves</taxon>
        <taxon>Telluraves</taxon>
        <taxon>Australaves</taxon>
        <taxon>Passeriformes</taxon>
        <taxon>Sylvioidea</taxon>
        <taxon>Zosteropidae</taxon>
        <taxon>Zosterops</taxon>
    </lineage>
</organism>
<keyword evidence="1" id="KW-0233">DNA recombination</keyword>
<dbReference type="InterPro" id="IPR011010">
    <property type="entry name" value="DNA_brk_join_enz"/>
</dbReference>
<gene>
    <name evidence="3" type="ORF">HGM15179_004227</name>
</gene>
<dbReference type="InterPro" id="IPR013762">
    <property type="entry name" value="Integrase-like_cat_sf"/>
</dbReference>
<dbReference type="GO" id="GO:0003677">
    <property type="term" value="F:DNA binding"/>
    <property type="evidence" value="ECO:0007669"/>
    <property type="project" value="InterPro"/>
</dbReference>
<evidence type="ECO:0000256" key="1">
    <source>
        <dbReference type="ARBA" id="ARBA00023172"/>
    </source>
</evidence>